<evidence type="ECO:0000313" key="2">
    <source>
        <dbReference type="EnsemblPlants" id="Kaladp0073s0118.1.v1.1.CDS.1"/>
    </source>
</evidence>
<evidence type="ECO:0000313" key="3">
    <source>
        <dbReference type="Proteomes" id="UP000594263"/>
    </source>
</evidence>
<keyword evidence="3" id="KW-1185">Reference proteome</keyword>
<evidence type="ECO:0000256" key="1">
    <source>
        <dbReference type="SAM" id="MobiDB-lite"/>
    </source>
</evidence>
<dbReference type="Proteomes" id="UP000594263">
    <property type="component" value="Unplaced"/>
</dbReference>
<accession>A0A7N0UN66</accession>
<name>A0A7N0UN66_KALFE</name>
<dbReference type="Gramene" id="Kaladp0073s0118.1.v1.1">
    <property type="protein sequence ID" value="Kaladp0073s0118.1.v1.1.CDS.1"/>
    <property type="gene ID" value="Kaladp0073s0118.v1.1"/>
</dbReference>
<dbReference type="AlphaFoldDB" id="A0A7N0UN66"/>
<dbReference type="EnsemblPlants" id="Kaladp0073s0118.1.v1.1">
    <property type="protein sequence ID" value="Kaladp0073s0118.1.v1.1.CDS.1"/>
    <property type="gene ID" value="Kaladp0073s0118.v1.1"/>
</dbReference>
<feature type="region of interest" description="Disordered" evidence="1">
    <location>
        <begin position="23"/>
        <end position="49"/>
    </location>
</feature>
<proteinExistence type="predicted"/>
<protein>
    <submittedName>
        <fullName evidence="2">Uncharacterized protein</fullName>
    </submittedName>
</protein>
<sequence length="49" mass="5692">MKAYEDADRNDLAELVGQEMKFVLDRERNPENFNAEPDTEDEVDDDSSK</sequence>
<feature type="compositionally biased region" description="Acidic residues" evidence="1">
    <location>
        <begin position="37"/>
        <end position="49"/>
    </location>
</feature>
<reference evidence="2" key="1">
    <citation type="submission" date="2021-01" db="UniProtKB">
        <authorList>
            <consortium name="EnsemblPlants"/>
        </authorList>
    </citation>
    <scope>IDENTIFICATION</scope>
</reference>
<organism evidence="2 3">
    <name type="scientific">Kalanchoe fedtschenkoi</name>
    <name type="common">Lavender scallops</name>
    <name type="synonym">South American air plant</name>
    <dbReference type="NCBI Taxonomy" id="63787"/>
    <lineage>
        <taxon>Eukaryota</taxon>
        <taxon>Viridiplantae</taxon>
        <taxon>Streptophyta</taxon>
        <taxon>Embryophyta</taxon>
        <taxon>Tracheophyta</taxon>
        <taxon>Spermatophyta</taxon>
        <taxon>Magnoliopsida</taxon>
        <taxon>eudicotyledons</taxon>
        <taxon>Gunneridae</taxon>
        <taxon>Pentapetalae</taxon>
        <taxon>Saxifragales</taxon>
        <taxon>Crassulaceae</taxon>
        <taxon>Kalanchoe</taxon>
    </lineage>
</organism>